<name>H6BY40_EXODN</name>
<accession>H6BY40</accession>
<dbReference type="EMBL" id="JH226133">
    <property type="protein sequence ID" value="EHY57476.1"/>
    <property type="molecule type" value="Genomic_DNA"/>
</dbReference>
<dbReference type="GeneID" id="20310148"/>
<protein>
    <submittedName>
        <fullName evidence="1">Uncharacterized protein</fullName>
    </submittedName>
</protein>
<dbReference type="VEuPathDB" id="FungiDB:HMPREF1120_05509"/>
<evidence type="ECO:0000313" key="2">
    <source>
        <dbReference type="Proteomes" id="UP000007304"/>
    </source>
</evidence>
<reference evidence="1" key="1">
    <citation type="submission" date="2011-07" db="EMBL/GenBank/DDBJ databases">
        <title>The Genome Sequence of Exophiala (Wangiella) dermatitidis NIH/UT8656.</title>
        <authorList>
            <consortium name="The Broad Institute Genome Sequencing Platform"/>
            <person name="Cuomo C."/>
            <person name="Wang Z."/>
            <person name="Hunicke-Smith S."/>
            <person name="Szanislo P.J."/>
            <person name="Earl A."/>
            <person name="Young S.K."/>
            <person name="Zeng Q."/>
            <person name="Gargeya S."/>
            <person name="Fitzgerald M."/>
            <person name="Haas B."/>
            <person name="Abouelleil A."/>
            <person name="Alvarado L."/>
            <person name="Arachchi H.M."/>
            <person name="Berlin A."/>
            <person name="Brown A."/>
            <person name="Chapman S.B."/>
            <person name="Chen Z."/>
            <person name="Dunbar C."/>
            <person name="Freedman E."/>
            <person name="Gearin G."/>
            <person name="Gellesch M."/>
            <person name="Goldberg J."/>
            <person name="Griggs A."/>
            <person name="Gujja S."/>
            <person name="Heiman D."/>
            <person name="Howarth C."/>
            <person name="Larson L."/>
            <person name="Lui A."/>
            <person name="MacDonald P.J.P."/>
            <person name="Montmayeur A."/>
            <person name="Murphy C."/>
            <person name="Neiman D."/>
            <person name="Pearson M."/>
            <person name="Priest M."/>
            <person name="Roberts A."/>
            <person name="Saif S."/>
            <person name="Shea T."/>
            <person name="Shenoy N."/>
            <person name="Sisk P."/>
            <person name="Stolte C."/>
            <person name="Sykes S."/>
            <person name="Wortman J."/>
            <person name="Nusbaum C."/>
            <person name="Birren B."/>
        </authorList>
    </citation>
    <scope>NUCLEOTIDE SEQUENCE</scope>
    <source>
        <strain evidence="1">NIH/UT8656</strain>
    </source>
</reference>
<dbReference type="Proteomes" id="UP000007304">
    <property type="component" value="Unassembled WGS sequence"/>
</dbReference>
<keyword evidence="2" id="KW-1185">Reference proteome</keyword>
<dbReference type="HOGENOM" id="CLU_1981610_0_0_1"/>
<dbReference type="InParanoid" id="H6BY40"/>
<dbReference type="AlphaFoldDB" id="H6BY40"/>
<gene>
    <name evidence="1" type="ORF">HMPREF1120_05509</name>
</gene>
<evidence type="ECO:0000313" key="1">
    <source>
        <dbReference type="EMBL" id="EHY57476.1"/>
    </source>
</evidence>
<organism evidence="1 2">
    <name type="scientific">Exophiala dermatitidis (strain ATCC 34100 / CBS 525.76 / NIH/UT8656)</name>
    <name type="common">Black yeast</name>
    <name type="synonym">Wangiella dermatitidis</name>
    <dbReference type="NCBI Taxonomy" id="858893"/>
    <lineage>
        <taxon>Eukaryota</taxon>
        <taxon>Fungi</taxon>
        <taxon>Dikarya</taxon>
        <taxon>Ascomycota</taxon>
        <taxon>Pezizomycotina</taxon>
        <taxon>Eurotiomycetes</taxon>
        <taxon>Chaetothyriomycetidae</taxon>
        <taxon>Chaetothyriales</taxon>
        <taxon>Herpotrichiellaceae</taxon>
        <taxon>Exophiala</taxon>
    </lineage>
</organism>
<proteinExistence type="predicted"/>
<sequence length="126" mass="13684">MLGSTVALVRLGMMSSCTGSCRGCLSPSALTVAPVDHTQAHDSPSSMLHARPIGNFWICCCLQVSALFLNSTLFPKNFSPSHPPAQSLPDHLYIPYSSLVHPFLCYCKFLHSLQRIFASLSLSITT</sequence>
<dbReference type="RefSeq" id="XP_009157937.1">
    <property type="nucleotide sequence ID" value="XM_009159689.1"/>
</dbReference>